<dbReference type="Proteomes" id="UP000280405">
    <property type="component" value="Unassembled WGS sequence"/>
</dbReference>
<keyword evidence="9" id="KW-0413">Isomerase</keyword>
<dbReference type="GO" id="GO:0005975">
    <property type="term" value="P:carbohydrate metabolic process"/>
    <property type="evidence" value="ECO:0007669"/>
    <property type="project" value="InterPro"/>
</dbReference>
<dbReference type="PROSITE" id="PS00710">
    <property type="entry name" value="PGM_PMM"/>
    <property type="match status" value="1"/>
</dbReference>
<dbReference type="InterPro" id="IPR036900">
    <property type="entry name" value="A-D-PHexomutase_C_sf"/>
</dbReference>
<evidence type="ECO:0000256" key="1">
    <source>
        <dbReference type="ARBA" id="ARBA00000586"/>
    </source>
</evidence>
<comment type="similarity">
    <text evidence="4 10">Belongs to the phosphohexose mutase family.</text>
</comment>
<gene>
    <name evidence="14" type="ORF">D7V20_12310</name>
</gene>
<evidence type="ECO:0000256" key="10">
    <source>
        <dbReference type="RuleBase" id="RU004326"/>
    </source>
</evidence>
<dbReference type="CDD" id="cd03089">
    <property type="entry name" value="PMM_PGM"/>
    <property type="match status" value="1"/>
</dbReference>
<dbReference type="Pfam" id="PF02879">
    <property type="entry name" value="PGM_PMM_II"/>
    <property type="match status" value="1"/>
</dbReference>
<dbReference type="GO" id="GO:0000287">
    <property type="term" value="F:magnesium ion binding"/>
    <property type="evidence" value="ECO:0007669"/>
    <property type="project" value="InterPro"/>
</dbReference>
<evidence type="ECO:0000256" key="4">
    <source>
        <dbReference type="ARBA" id="ARBA00010231"/>
    </source>
</evidence>
<dbReference type="SUPFAM" id="SSF53738">
    <property type="entry name" value="Phosphoglucomutase, first 3 domains"/>
    <property type="match status" value="3"/>
</dbReference>
<organism evidence="14 15">
    <name type="scientific">Acinetobacter rongchengensis</name>
    <dbReference type="NCBI Taxonomy" id="2419601"/>
    <lineage>
        <taxon>Bacteria</taxon>
        <taxon>Pseudomonadati</taxon>
        <taxon>Pseudomonadota</taxon>
        <taxon>Gammaproteobacteria</taxon>
        <taxon>Moraxellales</taxon>
        <taxon>Moraxellaceae</taxon>
        <taxon>Acinetobacter</taxon>
    </lineage>
</organism>
<keyword evidence="6" id="KW-0597">Phosphoprotein</keyword>
<comment type="pathway">
    <text evidence="3">Nucleotide-sugar biosynthesis; GDP-alpha-D-mannose biosynthesis; alpha-D-mannose 1-phosphate from D-fructose 6-phosphate: step 2/2.</text>
</comment>
<feature type="domain" description="Alpha-D-phosphohexomutase alpha/beta/alpha" evidence="11">
    <location>
        <begin position="10"/>
        <end position="130"/>
    </location>
</feature>
<proteinExistence type="inferred from homology"/>
<protein>
    <recommendedName>
        <fullName evidence="5">phosphomannomutase</fullName>
        <ecNumber evidence="5">5.4.2.8</ecNumber>
    </recommendedName>
</protein>
<accession>A0A3A8F7F0</accession>
<evidence type="ECO:0000256" key="3">
    <source>
        <dbReference type="ARBA" id="ARBA00004699"/>
    </source>
</evidence>
<dbReference type="Gene3D" id="3.40.120.10">
    <property type="entry name" value="Alpha-D-Glucose-1,6-Bisphosphate, subunit A, domain 3"/>
    <property type="match status" value="3"/>
</dbReference>
<dbReference type="Pfam" id="PF02878">
    <property type="entry name" value="PGM_PMM_I"/>
    <property type="match status" value="1"/>
</dbReference>
<evidence type="ECO:0000313" key="14">
    <source>
        <dbReference type="EMBL" id="RKG37071.1"/>
    </source>
</evidence>
<dbReference type="SUPFAM" id="SSF55957">
    <property type="entry name" value="Phosphoglucomutase, C-terminal domain"/>
    <property type="match status" value="1"/>
</dbReference>
<dbReference type="PANTHER" id="PTHR43771">
    <property type="entry name" value="PHOSPHOMANNOMUTASE"/>
    <property type="match status" value="1"/>
</dbReference>
<dbReference type="InterPro" id="IPR005841">
    <property type="entry name" value="Alpha-D-phosphohexomutase_SF"/>
</dbReference>
<keyword evidence="7 10" id="KW-0479">Metal-binding</keyword>
<comment type="caution">
    <text evidence="14">The sequence shown here is derived from an EMBL/GenBank/DDBJ whole genome shotgun (WGS) entry which is preliminary data.</text>
</comment>
<evidence type="ECO:0000256" key="7">
    <source>
        <dbReference type="ARBA" id="ARBA00022723"/>
    </source>
</evidence>
<dbReference type="InterPro" id="IPR005845">
    <property type="entry name" value="A-D-PHexomutase_a/b/a-II"/>
</dbReference>
<dbReference type="PANTHER" id="PTHR43771:SF2">
    <property type="entry name" value="PHOSPHOMANNOMUTASE_PHOSPHOGLUCOMUTASE"/>
    <property type="match status" value="1"/>
</dbReference>
<reference evidence="14 15" key="1">
    <citation type="submission" date="2018-09" db="EMBL/GenBank/DDBJ databases">
        <title>The draft genome of Acinetobacter spp. strains.</title>
        <authorList>
            <person name="Qin J."/>
            <person name="Feng Y."/>
            <person name="Zong Z."/>
        </authorList>
    </citation>
    <scope>NUCLEOTIDE SEQUENCE [LARGE SCALE GENOMIC DNA]</scope>
    <source>
        <strain evidence="14 15">WCHAc060115</strain>
    </source>
</reference>
<feature type="domain" description="Alpha-D-phosphohexomutase alpha/beta/alpha" evidence="13">
    <location>
        <begin position="276"/>
        <end position="388"/>
    </location>
</feature>
<dbReference type="RefSeq" id="WP_120384549.1">
    <property type="nucleotide sequence ID" value="NZ_RAXT01000028.1"/>
</dbReference>
<dbReference type="OrthoDB" id="9803322at2"/>
<evidence type="ECO:0000259" key="11">
    <source>
        <dbReference type="Pfam" id="PF02878"/>
    </source>
</evidence>
<dbReference type="InterPro" id="IPR005844">
    <property type="entry name" value="A-D-PHexomutase_a/b/a-I"/>
</dbReference>
<dbReference type="Pfam" id="PF02880">
    <property type="entry name" value="PGM_PMM_III"/>
    <property type="match status" value="1"/>
</dbReference>
<sequence length="487" mass="54716">MIEMNDFPLQIFRAYDIRGKVDMLKPECVEAIACALANQFIQNGQSQISLGYDARLTSPTFAHIIQQVFQQKNIQVIEIGCCSTPQLYFAARQTAGNGIMVTASHNPKTDNGFKWIMQSEPPSPEMIQEVGLQAEHYFQAYQEKYLQNKPFDAIQASTHHPSLIHQIKSEFCVPYQTAMLKDIHLSKPLKVVIDGLNGSAGYCANLVLKKLGCEVIAIRCNADGHFPDHAPDPSQATHLELLRQNVLNHQADIGIALDGDGDRVVILDETAHIISADRLLALFAQMCLKEHPQHEIVFDVKCSSMVRQAVERLGGQAKMIRTGSSFLRKYMSQSKGRAVFGGEYAGHYVFNDGRGMGYDDGLYAALRVMEYLCLFPKATLSEILAHYPDRFYTEDTYISTHQTDPKVVLNEIEHLSQHFAAQLSKIDGVRLDFEYGFGIIRASNTGEYFTVRFDADCPIHLNEIRQTFASMLSDRYPMIAQDILQAH</sequence>
<name>A0A3A8F7F0_9GAMM</name>
<dbReference type="AlphaFoldDB" id="A0A3A8F7F0"/>
<dbReference type="GO" id="GO:0004615">
    <property type="term" value="F:phosphomannomutase activity"/>
    <property type="evidence" value="ECO:0007669"/>
    <property type="project" value="UniProtKB-EC"/>
</dbReference>
<dbReference type="InterPro" id="IPR005846">
    <property type="entry name" value="A-D-PHexomutase_a/b/a-III"/>
</dbReference>
<evidence type="ECO:0000259" key="13">
    <source>
        <dbReference type="Pfam" id="PF02880"/>
    </source>
</evidence>
<dbReference type="PRINTS" id="PR00509">
    <property type="entry name" value="PGMPMM"/>
</dbReference>
<dbReference type="EMBL" id="RAXT01000028">
    <property type="protein sequence ID" value="RKG37071.1"/>
    <property type="molecule type" value="Genomic_DNA"/>
</dbReference>
<comment type="catalytic activity">
    <reaction evidence="1">
        <text>alpha-D-mannose 1-phosphate = D-mannose 6-phosphate</text>
        <dbReference type="Rhea" id="RHEA:11140"/>
        <dbReference type="ChEBI" id="CHEBI:58409"/>
        <dbReference type="ChEBI" id="CHEBI:58735"/>
        <dbReference type="EC" id="5.4.2.8"/>
    </reaction>
</comment>
<evidence type="ECO:0000259" key="12">
    <source>
        <dbReference type="Pfam" id="PF02879"/>
    </source>
</evidence>
<dbReference type="InterPro" id="IPR016055">
    <property type="entry name" value="A-D-PHexomutase_a/b/a-I/II/III"/>
</dbReference>
<feature type="domain" description="Alpha-D-phosphohexomutase alpha/beta/alpha" evidence="12">
    <location>
        <begin position="184"/>
        <end position="269"/>
    </location>
</feature>
<keyword evidence="8 10" id="KW-0460">Magnesium</keyword>
<dbReference type="Gene3D" id="3.30.310.50">
    <property type="entry name" value="Alpha-D-phosphohexomutase, C-terminal domain"/>
    <property type="match status" value="1"/>
</dbReference>
<evidence type="ECO:0000256" key="5">
    <source>
        <dbReference type="ARBA" id="ARBA00012730"/>
    </source>
</evidence>
<evidence type="ECO:0000313" key="15">
    <source>
        <dbReference type="Proteomes" id="UP000280405"/>
    </source>
</evidence>
<evidence type="ECO:0000256" key="6">
    <source>
        <dbReference type="ARBA" id="ARBA00022553"/>
    </source>
</evidence>
<dbReference type="InterPro" id="IPR016066">
    <property type="entry name" value="A-D-PHexomutase_CS"/>
</dbReference>
<dbReference type="EC" id="5.4.2.8" evidence="5"/>
<keyword evidence="15" id="KW-1185">Reference proteome</keyword>
<evidence type="ECO:0000256" key="8">
    <source>
        <dbReference type="ARBA" id="ARBA00022842"/>
    </source>
</evidence>
<comment type="cofactor">
    <cofactor evidence="2">
        <name>Mg(2+)</name>
        <dbReference type="ChEBI" id="CHEBI:18420"/>
    </cofactor>
</comment>
<evidence type="ECO:0000256" key="2">
    <source>
        <dbReference type="ARBA" id="ARBA00001946"/>
    </source>
</evidence>
<evidence type="ECO:0000256" key="9">
    <source>
        <dbReference type="ARBA" id="ARBA00023235"/>
    </source>
</evidence>